<protein>
    <submittedName>
        <fullName evidence="2">Uncharacterized protein</fullName>
    </submittedName>
</protein>
<evidence type="ECO:0000313" key="2">
    <source>
        <dbReference type="EMBL" id="OCQ53208.1"/>
    </source>
</evidence>
<feature type="region of interest" description="Disordered" evidence="1">
    <location>
        <begin position="1"/>
        <end position="39"/>
    </location>
</feature>
<name>A0A1C0U5K5_9GAMM</name>
<organism evidence="2 3">
    <name type="scientific">Photorhabdus australis subsp. thailandensis</name>
    <dbReference type="NCBI Taxonomy" id="2805096"/>
    <lineage>
        <taxon>Bacteria</taxon>
        <taxon>Pseudomonadati</taxon>
        <taxon>Pseudomonadota</taxon>
        <taxon>Gammaproteobacteria</taxon>
        <taxon>Enterobacterales</taxon>
        <taxon>Morganellaceae</taxon>
        <taxon>Photorhabdus</taxon>
    </lineage>
</organism>
<keyword evidence="3" id="KW-1185">Reference proteome</keyword>
<dbReference type="Proteomes" id="UP000093476">
    <property type="component" value="Unassembled WGS sequence"/>
</dbReference>
<evidence type="ECO:0000313" key="3">
    <source>
        <dbReference type="Proteomes" id="UP000093476"/>
    </source>
</evidence>
<proteinExistence type="predicted"/>
<feature type="compositionally biased region" description="Basic and acidic residues" evidence="1">
    <location>
        <begin position="19"/>
        <end position="36"/>
    </location>
</feature>
<reference evidence="2 3" key="1">
    <citation type="submission" date="2015-12" db="EMBL/GenBank/DDBJ databases">
        <title>Genome comparisons provide insights into the role of secondary metabolites in the pathogenic phase of the Photorhabdus life cycle.</title>
        <authorList>
            <person name="Tobias N.J."/>
            <person name="Mishra B."/>
            <person name="Gupta D.K."/>
            <person name="Thines M."/>
            <person name="Stinear T.P."/>
            <person name="Bode H.B."/>
        </authorList>
    </citation>
    <scope>NUCLEOTIDE SEQUENCE [LARGE SCALE GENOMIC DNA]</scope>
    <source>
        <strain evidence="2 3">PB68.1</strain>
    </source>
</reference>
<dbReference type="AlphaFoldDB" id="A0A1C0U5K5"/>
<dbReference type="RefSeq" id="WP_165602871.1">
    <property type="nucleotide sequence ID" value="NZ_CAWMQZ010000051.1"/>
</dbReference>
<accession>A0A1C0U5K5</accession>
<dbReference type="EMBL" id="LOMY01000051">
    <property type="protein sequence ID" value="OCQ53208.1"/>
    <property type="molecule type" value="Genomic_DNA"/>
</dbReference>
<dbReference type="STRING" id="286156.Ppb6_01609"/>
<sequence length="49" mass="5978">MNVSTKNHDAKLFPQGENSKNRNNREENNNRDKSEYENYPELSQWTFRF</sequence>
<comment type="caution">
    <text evidence="2">The sequence shown here is derived from an EMBL/GenBank/DDBJ whole genome shotgun (WGS) entry which is preliminary data.</text>
</comment>
<gene>
    <name evidence="2" type="ORF">Ppb6_01609</name>
</gene>
<evidence type="ECO:0000256" key="1">
    <source>
        <dbReference type="SAM" id="MobiDB-lite"/>
    </source>
</evidence>
<feature type="compositionally biased region" description="Basic and acidic residues" evidence="1">
    <location>
        <begin position="1"/>
        <end position="11"/>
    </location>
</feature>